<protein>
    <submittedName>
        <fullName evidence="1">Type II toxin-antitoxin system HicB family antitoxin</fullName>
    </submittedName>
</protein>
<dbReference type="PANTHER" id="PTHR34504">
    <property type="entry name" value="ANTITOXIN HICB"/>
    <property type="match status" value="1"/>
</dbReference>
<keyword evidence="2" id="KW-1185">Reference proteome</keyword>
<dbReference type="PANTHER" id="PTHR34504:SF2">
    <property type="entry name" value="UPF0150 PROTEIN SSL0259"/>
    <property type="match status" value="1"/>
</dbReference>
<name>A0AAW9QKF1_9CHRO</name>
<accession>A0AAW9QKF1</accession>
<dbReference type="SUPFAM" id="SSF143100">
    <property type="entry name" value="TTHA1013/TTHA0281-like"/>
    <property type="match status" value="1"/>
</dbReference>
<reference evidence="1 2" key="1">
    <citation type="submission" date="2024-01" db="EMBL/GenBank/DDBJ databases">
        <title>Genomic insights into the taxonomy and metabolism of the cyanobacterium Pannus brasiliensis CCIBt3594.</title>
        <authorList>
            <person name="Machado M."/>
            <person name="Botero N.B."/>
            <person name="Andreote A.P.D."/>
            <person name="Feitosa A.M.T."/>
            <person name="Popin R."/>
            <person name="Sivonen K."/>
            <person name="Fiore M.F."/>
        </authorList>
    </citation>
    <scope>NUCLEOTIDE SEQUENCE [LARGE SCALE GENOMIC DNA]</scope>
    <source>
        <strain evidence="1 2">CCIBt3594</strain>
    </source>
</reference>
<dbReference type="InterPro" id="IPR035069">
    <property type="entry name" value="TTHA1013/TTHA0281-like"/>
</dbReference>
<evidence type="ECO:0000313" key="2">
    <source>
        <dbReference type="Proteomes" id="UP001328733"/>
    </source>
</evidence>
<dbReference type="Gene3D" id="3.30.160.250">
    <property type="match status" value="1"/>
</dbReference>
<dbReference type="InterPro" id="IPR051404">
    <property type="entry name" value="TA_system_antitoxin"/>
</dbReference>
<evidence type="ECO:0000313" key="1">
    <source>
        <dbReference type="EMBL" id="MEG3438272.1"/>
    </source>
</evidence>
<dbReference type="RefSeq" id="WP_332865752.1">
    <property type="nucleotide sequence ID" value="NZ_JBAFSM010000026.1"/>
</dbReference>
<comment type="caution">
    <text evidence="1">The sequence shown here is derived from an EMBL/GenBank/DDBJ whole genome shotgun (WGS) entry which is preliminary data.</text>
</comment>
<gene>
    <name evidence="1" type="ORF">V0288_14175</name>
</gene>
<dbReference type="AlphaFoldDB" id="A0AAW9QKF1"/>
<sequence length="76" mass="8809">MNYHYSLVIQWSEIDRCFVVLLPEFTEVYQPVTHGETYAEAVQHGQEVLESLIEIYQQDGKPLPRPIAFGQPLQFA</sequence>
<proteinExistence type="predicted"/>
<organism evidence="1 2">
    <name type="scientific">Pannus brasiliensis CCIBt3594</name>
    <dbReference type="NCBI Taxonomy" id="1427578"/>
    <lineage>
        <taxon>Bacteria</taxon>
        <taxon>Bacillati</taxon>
        <taxon>Cyanobacteriota</taxon>
        <taxon>Cyanophyceae</taxon>
        <taxon>Oscillatoriophycideae</taxon>
        <taxon>Chroococcales</taxon>
        <taxon>Microcystaceae</taxon>
        <taxon>Pannus</taxon>
    </lineage>
</organism>
<dbReference type="EMBL" id="JBAFSM010000026">
    <property type="protein sequence ID" value="MEG3438272.1"/>
    <property type="molecule type" value="Genomic_DNA"/>
</dbReference>
<dbReference type="Proteomes" id="UP001328733">
    <property type="component" value="Unassembled WGS sequence"/>
</dbReference>